<sequence>MGRVPRSLRFAFQSQTKLYLISDFYNGGELFYYLSNGRFSENRARFYAAEIALGLQYLHSKGIVYRDLKPENLLLDADGHIKITDFGLSKENASGEELHSLCGTPEYLAPEIILKKAYGMAVDWWSLGTLIYEMISGLPPFYDKNRRVMYNKILSAPLSRCPYMSAEISLSLGVSALTPRVRPRLGSGSFEDVMKHPWFRDIDWEKLYKKEVVPPFKPVVSGAEDVRNVDSVFLEELPAITPTFEGKVLTDPDAFTGFSYNPNPAHSE</sequence>
<gene>
    <name evidence="9" type="ORF">AV274_2007</name>
</gene>
<evidence type="ECO:0000256" key="6">
    <source>
        <dbReference type="ARBA" id="ARBA00022840"/>
    </source>
</evidence>
<evidence type="ECO:0000313" key="10">
    <source>
        <dbReference type="Proteomes" id="UP000078348"/>
    </source>
</evidence>
<feature type="domain" description="AGC-kinase C-terminal" evidence="8">
    <location>
        <begin position="200"/>
        <end position="268"/>
    </location>
</feature>
<dbReference type="GO" id="GO:0005524">
    <property type="term" value="F:ATP binding"/>
    <property type="evidence" value="ECO:0007669"/>
    <property type="project" value="UniProtKB-KW"/>
</dbReference>
<dbReference type="InterPro" id="IPR011009">
    <property type="entry name" value="Kinase-like_dom_sf"/>
</dbReference>
<dbReference type="InterPro" id="IPR000961">
    <property type="entry name" value="AGC-kinase_C"/>
</dbReference>
<dbReference type="AlphaFoldDB" id="A0A196SK24"/>
<evidence type="ECO:0000259" key="8">
    <source>
        <dbReference type="PROSITE" id="PS51285"/>
    </source>
</evidence>
<evidence type="ECO:0000313" key="9">
    <source>
        <dbReference type="EMBL" id="OAO16274.1"/>
    </source>
</evidence>
<dbReference type="Pfam" id="PF00433">
    <property type="entry name" value="Pkinase_C"/>
    <property type="match status" value="1"/>
</dbReference>
<dbReference type="Proteomes" id="UP000078348">
    <property type="component" value="Unassembled WGS sequence"/>
</dbReference>
<keyword evidence="6" id="KW-0067">ATP-binding</keyword>
<dbReference type="GO" id="GO:0004674">
    <property type="term" value="F:protein serine/threonine kinase activity"/>
    <property type="evidence" value="ECO:0007669"/>
    <property type="project" value="UniProtKB-KW"/>
</dbReference>
<protein>
    <submittedName>
        <fullName evidence="9">Protein kinase 2</fullName>
    </submittedName>
</protein>
<dbReference type="OrthoDB" id="63267at2759"/>
<dbReference type="InterPro" id="IPR000719">
    <property type="entry name" value="Prot_kinase_dom"/>
</dbReference>
<dbReference type="PROSITE" id="PS50011">
    <property type="entry name" value="PROTEIN_KINASE_DOM"/>
    <property type="match status" value="1"/>
</dbReference>
<keyword evidence="10" id="KW-1185">Reference proteome</keyword>
<evidence type="ECO:0000256" key="5">
    <source>
        <dbReference type="ARBA" id="ARBA00022777"/>
    </source>
</evidence>
<name>A0A196SK24_BLAHN</name>
<dbReference type="Gene3D" id="1.10.510.10">
    <property type="entry name" value="Transferase(Phosphotransferase) domain 1"/>
    <property type="match status" value="1"/>
</dbReference>
<keyword evidence="2" id="KW-0597">Phosphoprotein</keyword>
<organism evidence="9 10">
    <name type="scientific">Blastocystis sp. subtype 1 (strain ATCC 50177 / NandII)</name>
    <dbReference type="NCBI Taxonomy" id="478820"/>
    <lineage>
        <taxon>Eukaryota</taxon>
        <taxon>Sar</taxon>
        <taxon>Stramenopiles</taxon>
        <taxon>Bigyra</taxon>
        <taxon>Opalozoa</taxon>
        <taxon>Opalinata</taxon>
        <taxon>Blastocystidae</taxon>
        <taxon>Blastocystis</taxon>
    </lineage>
</organism>
<evidence type="ECO:0000256" key="1">
    <source>
        <dbReference type="ARBA" id="ARBA00022527"/>
    </source>
</evidence>
<keyword evidence="5 9" id="KW-0418">Kinase</keyword>
<dbReference type="PROSITE" id="PS51285">
    <property type="entry name" value="AGC_KINASE_CTER"/>
    <property type="match status" value="1"/>
</dbReference>
<dbReference type="PANTHER" id="PTHR24351">
    <property type="entry name" value="RIBOSOMAL PROTEIN S6 KINASE"/>
    <property type="match status" value="1"/>
</dbReference>
<dbReference type="InterPro" id="IPR008271">
    <property type="entry name" value="Ser/Thr_kinase_AS"/>
</dbReference>
<keyword evidence="1" id="KW-0723">Serine/threonine-protein kinase</keyword>
<feature type="domain" description="Protein kinase" evidence="7">
    <location>
        <begin position="1"/>
        <end position="199"/>
    </location>
</feature>
<evidence type="ECO:0000256" key="2">
    <source>
        <dbReference type="ARBA" id="ARBA00022553"/>
    </source>
</evidence>
<dbReference type="InterPro" id="IPR017892">
    <property type="entry name" value="Pkinase_C"/>
</dbReference>
<reference evidence="9 10" key="1">
    <citation type="submission" date="2016-05" db="EMBL/GenBank/DDBJ databases">
        <title>Nuclear genome of Blastocystis sp. subtype 1 NandII.</title>
        <authorList>
            <person name="Gentekaki E."/>
            <person name="Curtis B."/>
            <person name="Stairs C."/>
            <person name="Eme L."/>
            <person name="Herman E."/>
            <person name="Klimes V."/>
            <person name="Arias M.C."/>
            <person name="Elias M."/>
            <person name="Hilliou F."/>
            <person name="Klute M."/>
            <person name="Malik S.-B."/>
            <person name="Pightling A."/>
            <person name="Rachubinski R."/>
            <person name="Salas D."/>
            <person name="Schlacht A."/>
            <person name="Suga H."/>
            <person name="Archibald J."/>
            <person name="Ball S.G."/>
            <person name="Clark G."/>
            <person name="Dacks J."/>
            <person name="Van Der Giezen M."/>
            <person name="Tsaousis A."/>
            <person name="Roger A."/>
        </authorList>
    </citation>
    <scope>NUCLEOTIDE SEQUENCE [LARGE SCALE GENOMIC DNA]</scope>
    <source>
        <strain evidence="10">ATCC 50177 / NandII</strain>
    </source>
</reference>
<evidence type="ECO:0000256" key="3">
    <source>
        <dbReference type="ARBA" id="ARBA00022679"/>
    </source>
</evidence>
<evidence type="ECO:0000259" key="7">
    <source>
        <dbReference type="PROSITE" id="PS50011"/>
    </source>
</evidence>
<dbReference type="SMART" id="SM00220">
    <property type="entry name" value="S_TKc"/>
    <property type="match status" value="1"/>
</dbReference>
<dbReference type="EMBL" id="LXWW01000091">
    <property type="protein sequence ID" value="OAO16274.1"/>
    <property type="molecule type" value="Genomic_DNA"/>
</dbReference>
<dbReference type="SMART" id="SM00133">
    <property type="entry name" value="S_TK_X"/>
    <property type="match status" value="1"/>
</dbReference>
<keyword evidence="3" id="KW-0808">Transferase</keyword>
<proteinExistence type="predicted"/>
<accession>A0A196SK24</accession>
<evidence type="ECO:0000256" key="4">
    <source>
        <dbReference type="ARBA" id="ARBA00022741"/>
    </source>
</evidence>
<dbReference type="STRING" id="478820.A0A196SK24"/>
<dbReference type="SUPFAM" id="SSF56112">
    <property type="entry name" value="Protein kinase-like (PK-like)"/>
    <property type="match status" value="1"/>
</dbReference>
<comment type="caution">
    <text evidence="9">The sequence shown here is derived from an EMBL/GenBank/DDBJ whole genome shotgun (WGS) entry which is preliminary data.</text>
</comment>
<dbReference type="FunFam" id="1.10.510.10:FF:000008">
    <property type="entry name" value="Non-specific serine/threonine protein kinase"/>
    <property type="match status" value="1"/>
</dbReference>
<keyword evidence="4" id="KW-0547">Nucleotide-binding</keyword>
<dbReference type="Pfam" id="PF00069">
    <property type="entry name" value="Pkinase"/>
    <property type="match status" value="1"/>
</dbReference>
<dbReference type="PROSITE" id="PS00108">
    <property type="entry name" value="PROTEIN_KINASE_ST"/>
    <property type="match status" value="1"/>
</dbReference>
<dbReference type="Gene3D" id="3.30.200.20">
    <property type="entry name" value="Phosphorylase Kinase, domain 1"/>
    <property type="match status" value="1"/>
</dbReference>